<dbReference type="CDD" id="cd06093">
    <property type="entry name" value="PX_domain"/>
    <property type="match status" value="1"/>
</dbReference>
<dbReference type="GO" id="GO:0097320">
    <property type="term" value="P:plasma membrane tubulation"/>
    <property type="evidence" value="ECO:0007669"/>
    <property type="project" value="TreeGrafter"/>
</dbReference>
<feature type="domain" description="PX" evidence="2">
    <location>
        <begin position="402"/>
        <end position="516"/>
    </location>
</feature>
<dbReference type="Pfam" id="PF00787">
    <property type="entry name" value="PX"/>
    <property type="match status" value="1"/>
</dbReference>
<reference evidence="3" key="1">
    <citation type="submission" date="2022-07" db="EMBL/GenBank/DDBJ databases">
        <title>Phylogenomic reconstructions and comparative analyses of Kickxellomycotina fungi.</title>
        <authorList>
            <person name="Reynolds N.K."/>
            <person name="Stajich J.E."/>
            <person name="Barry K."/>
            <person name="Grigoriev I.V."/>
            <person name="Crous P."/>
            <person name="Smith M.E."/>
        </authorList>
    </citation>
    <scope>NUCLEOTIDE SEQUENCE</scope>
    <source>
        <strain evidence="3">RSA 476</strain>
    </source>
</reference>
<feature type="region of interest" description="Disordered" evidence="1">
    <location>
        <begin position="117"/>
        <end position="207"/>
    </location>
</feature>
<feature type="compositionally biased region" description="Basic and acidic residues" evidence="1">
    <location>
        <begin position="174"/>
        <end position="183"/>
    </location>
</feature>
<evidence type="ECO:0000259" key="2">
    <source>
        <dbReference type="PROSITE" id="PS50195"/>
    </source>
</evidence>
<comment type="caution">
    <text evidence="3">The sequence shown here is derived from an EMBL/GenBank/DDBJ whole genome shotgun (WGS) entry which is preliminary data.</text>
</comment>
<dbReference type="PANTHER" id="PTHR45827">
    <property type="entry name" value="SORTING NEXIN"/>
    <property type="match status" value="1"/>
</dbReference>
<gene>
    <name evidence="3" type="ORF">GGH94_000478</name>
</gene>
<proteinExistence type="predicted"/>
<feature type="compositionally biased region" description="Gly residues" evidence="1">
    <location>
        <begin position="384"/>
        <end position="396"/>
    </location>
</feature>
<feature type="region of interest" description="Disordered" evidence="1">
    <location>
        <begin position="377"/>
        <end position="398"/>
    </location>
</feature>
<dbReference type="EMBL" id="JANBUY010000009">
    <property type="protein sequence ID" value="KAJ2867928.1"/>
    <property type="molecule type" value="Genomic_DNA"/>
</dbReference>
<dbReference type="PANTHER" id="PTHR45827:SF1">
    <property type="entry name" value="SORTING NEXIN"/>
    <property type="match status" value="1"/>
</dbReference>
<dbReference type="PROSITE" id="PS50195">
    <property type="entry name" value="PX"/>
    <property type="match status" value="1"/>
</dbReference>
<dbReference type="GO" id="GO:0035091">
    <property type="term" value="F:phosphatidylinositol binding"/>
    <property type="evidence" value="ECO:0007669"/>
    <property type="project" value="InterPro"/>
</dbReference>
<dbReference type="InterPro" id="IPR001683">
    <property type="entry name" value="PX_dom"/>
</dbReference>
<name>A0A9W8M8J5_9FUNG</name>
<dbReference type="Gene3D" id="3.30.1520.10">
    <property type="entry name" value="Phox-like domain"/>
    <property type="match status" value="1"/>
</dbReference>
<dbReference type="SMART" id="SM00312">
    <property type="entry name" value="PX"/>
    <property type="match status" value="1"/>
</dbReference>
<evidence type="ECO:0000313" key="4">
    <source>
        <dbReference type="Proteomes" id="UP001140074"/>
    </source>
</evidence>
<dbReference type="AlphaFoldDB" id="A0A9W8M8J5"/>
<protein>
    <recommendedName>
        <fullName evidence="2">PX domain-containing protein</fullName>
    </recommendedName>
</protein>
<dbReference type="GO" id="GO:0005886">
    <property type="term" value="C:plasma membrane"/>
    <property type="evidence" value="ECO:0007669"/>
    <property type="project" value="TreeGrafter"/>
</dbReference>
<dbReference type="GO" id="GO:0031410">
    <property type="term" value="C:cytoplasmic vesicle"/>
    <property type="evidence" value="ECO:0007669"/>
    <property type="project" value="TreeGrafter"/>
</dbReference>
<dbReference type="Proteomes" id="UP001140074">
    <property type="component" value="Unassembled WGS sequence"/>
</dbReference>
<dbReference type="InterPro" id="IPR036871">
    <property type="entry name" value="PX_dom_sf"/>
</dbReference>
<accession>A0A9W8M8J5</accession>
<dbReference type="GO" id="GO:0006897">
    <property type="term" value="P:endocytosis"/>
    <property type="evidence" value="ECO:0007669"/>
    <property type="project" value="TreeGrafter"/>
</dbReference>
<keyword evidence="4" id="KW-1185">Reference proteome</keyword>
<sequence length="516" mass="56614">MTSTDVSHERAVTRSEIQSQIQHLQTVAIEASNLLRKQCAQVMQTQAIRLEGVTETEIEDIVGLDNSMDELLLCVLYTELRKEVREITDALVDQQYSLFSTRKRTVGMSPIRIEGDEMVGDSLGTARRRGLAQQVEESDDDNPPQLSGTDTFRTARGVPMFSSAESPVVVSGSEEPRSARTVEDASDAGEQPMSAPAAPQKPDDPAGEVTKLENRLYEVCIEIDEWRRTRHILDFITEHNTTSSGGRRRDSQPLSIRSVGIATRLPIEQIIGEARERQRVRASSVGNASAAAAGLRAPLRDAAISSSLMLSASPPLSRLLQAEREAENLRAPHNAGNGCSSPLCQPTFDGALSPSGQPYQGQLSSLRLIGDSINGAISNNNSNGGTGNNGTGSGSGGRHRTLVDDVRIIGWVTRGSGLDVHTEFKVVVHLARGENLTVMRRYTDFALLREVLCQRYYTFRKRIPHLPPKKAFGKFEDRFLKERESGLQFFLAYVMLHPVIGCSSIVRQWLEGVPPA</sequence>
<dbReference type="SUPFAM" id="SSF64268">
    <property type="entry name" value="PX domain"/>
    <property type="match status" value="1"/>
</dbReference>
<evidence type="ECO:0000313" key="3">
    <source>
        <dbReference type="EMBL" id="KAJ2867928.1"/>
    </source>
</evidence>
<organism evidence="3 4">
    <name type="scientific">Coemansia aciculifera</name>
    <dbReference type="NCBI Taxonomy" id="417176"/>
    <lineage>
        <taxon>Eukaryota</taxon>
        <taxon>Fungi</taxon>
        <taxon>Fungi incertae sedis</taxon>
        <taxon>Zoopagomycota</taxon>
        <taxon>Kickxellomycotina</taxon>
        <taxon>Kickxellomycetes</taxon>
        <taxon>Kickxellales</taxon>
        <taxon>Kickxellaceae</taxon>
        <taxon>Coemansia</taxon>
    </lineage>
</organism>
<dbReference type="GO" id="GO:0016197">
    <property type="term" value="P:endosomal transport"/>
    <property type="evidence" value="ECO:0007669"/>
    <property type="project" value="TreeGrafter"/>
</dbReference>
<evidence type="ECO:0000256" key="1">
    <source>
        <dbReference type="SAM" id="MobiDB-lite"/>
    </source>
</evidence>